<dbReference type="PANTHER" id="PTHR34386">
    <property type="entry name" value="GLUTAREDOXIN"/>
    <property type="match status" value="1"/>
</dbReference>
<name>A0ABV6JG79_9BACL</name>
<dbReference type="InterPro" id="IPR002109">
    <property type="entry name" value="Glutaredoxin"/>
</dbReference>
<accession>A0ABV6JG79</accession>
<dbReference type="InterPro" id="IPR051548">
    <property type="entry name" value="Grx-like_ET"/>
</dbReference>
<reference evidence="2 3" key="1">
    <citation type="submission" date="2024-09" db="EMBL/GenBank/DDBJ databases">
        <authorList>
            <person name="Sun Q."/>
            <person name="Mori K."/>
        </authorList>
    </citation>
    <scope>NUCLEOTIDE SEQUENCE [LARGE SCALE GENOMIC DNA]</scope>
    <source>
        <strain evidence="2 3">CCM 4839</strain>
    </source>
</reference>
<gene>
    <name evidence="2" type="ORF">ACFFJ8_26040</name>
</gene>
<dbReference type="PROSITE" id="PS51354">
    <property type="entry name" value="GLUTAREDOXIN_2"/>
    <property type="match status" value="1"/>
</dbReference>
<dbReference type="Pfam" id="PF00462">
    <property type="entry name" value="Glutaredoxin"/>
    <property type="match status" value="1"/>
</dbReference>
<evidence type="ECO:0000259" key="1">
    <source>
        <dbReference type="Pfam" id="PF00462"/>
    </source>
</evidence>
<evidence type="ECO:0000313" key="2">
    <source>
        <dbReference type="EMBL" id="MFC0394811.1"/>
    </source>
</evidence>
<evidence type="ECO:0000313" key="3">
    <source>
        <dbReference type="Proteomes" id="UP001589818"/>
    </source>
</evidence>
<sequence>MSQSTNVIVYSSSNCHYCKQVKGFLEARGVNYEERNIDMDDKYAEELWNTGMRSVPVTVIGETNILGFNQTQLNKALADIHN</sequence>
<dbReference type="Proteomes" id="UP001589818">
    <property type="component" value="Unassembled WGS sequence"/>
</dbReference>
<dbReference type="EMBL" id="JBHLVF010000041">
    <property type="protein sequence ID" value="MFC0394811.1"/>
    <property type="molecule type" value="Genomic_DNA"/>
</dbReference>
<feature type="domain" description="Glutaredoxin" evidence="1">
    <location>
        <begin position="7"/>
        <end position="62"/>
    </location>
</feature>
<keyword evidence="3" id="KW-1185">Reference proteome</keyword>
<dbReference type="PANTHER" id="PTHR34386:SF1">
    <property type="entry name" value="GLUTAREDOXIN-LIKE PROTEIN NRDH"/>
    <property type="match status" value="1"/>
</dbReference>
<dbReference type="CDD" id="cd02976">
    <property type="entry name" value="NrdH"/>
    <property type="match status" value="1"/>
</dbReference>
<dbReference type="RefSeq" id="WP_204815977.1">
    <property type="nucleotide sequence ID" value="NZ_JANHOF010000001.1"/>
</dbReference>
<proteinExistence type="predicted"/>
<protein>
    <submittedName>
        <fullName evidence="2">Glutaredoxin family protein</fullName>
    </submittedName>
</protein>
<dbReference type="Gene3D" id="3.40.30.10">
    <property type="entry name" value="Glutaredoxin"/>
    <property type="match status" value="1"/>
</dbReference>
<comment type="caution">
    <text evidence="2">The sequence shown here is derived from an EMBL/GenBank/DDBJ whole genome shotgun (WGS) entry which is preliminary data.</text>
</comment>
<dbReference type="SUPFAM" id="SSF52833">
    <property type="entry name" value="Thioredoxin-like"/>
    <property type="match status" value="1"/>
</dbReference>
<dbReference type="InterPro" id="IPR036249">
    <property type="entry name" value="Thioredoxin-like_sf"/>
</dbReference>
<organism evidence="2 3">
    <name type="scientific">Paenibacillus mendelii</name>
    <dbReference type="NCBI Taxonomy" id="206163"/>
    <lineage>
        <taxon>Bacteria</taxon>
        <taxon>Bacillati</taxon>
        <taxon>Bacillota</taxon>
        <taxon>Bacilli</taxon>
        <taxon>Bacillales</taxon>
        <taxon>Paenibacillaceae</taxon>
        <taxon>Paenibacillus</taxon>
    </lineage>
</organism>